<dbReference type="InterPro" id="IPR010559">
    <property type="entry name" value="Sig_transdc_His_kin_internal"/>
</dbReference>
<dbReference type="Pfam" id="PF13239">
    <property type="entry name" value="2TM"/>
    <property type="match status" value="1"/>
</dbReference>
<protein>
    <submittedName>
        <fullName evidence="4">Histidine kinase</fullName>
    </submittedName>
</protein>
<evidence type="ECO:0000256" key="1">
    <source>
        <dbReference type="SAM" id="Phobius"/>
    </source>
</evidence>
<feature type="domain" description="Signal transduction histidine kinase internal region" evidence="2">
    <location>
        <begin position="163"/>
        <end position="241"/>
    </location>
</feature>
<feature type="transmembrane region" description="Helical" evidence="1">
    <location>
        <begin position="79"/>
        <end position="101"/>
    </location>
</feature>
<feature type="transmembrane region" description="Helical" evidence="1">
    <location>
        <begin position="121"/>
        <end position="143"/>
    </location>
</feature>
<keyword evidence="1" id="KW-0812">Transmembrane</keyword>
<feature type="transmembrane region" description="Helical" evidence="1">
    <location>
        <begin position="377"/>
        <end position="397"/>
    </location>
</feature>
<organism evidence="4 5">
    <name type="scientific">Flavobacterium zepuense</name>
    <dbReference type="NCBI Taxonomy" id="2593302"/>
    <lineage>
        <taxon>Bacteria</taxon>
        <taxon>Pseudomonadati</taxon>
        <taxon>Bacteroidota</taxon>
        <taxon>Flavobacteriia</taxon>
        <taxon>Flavobacteriales</taxon>
        <taxon>Flavobacteriaceae</taxon>
        <taxon>Flavobacterium</taxon>
    </lineage>
</organism>
<dbReference type="PANTHER" id="PTHR34220:SF7">
    <property type="entry name" value="SENSOR HISTIDINE KINASE YPDA"/>
    <property type="match status" value="1"/>
</dbReference>
<dbReference type="PANTHER" id="PTHR34220">
    <property type="entry name" value="SENSOR HISTIDINE KINASE YPDA"/>
    <property type="match status" value="1"/>
</dbReference>
<reference evidence="4 5" key="1">
    <citation type="submission" date="2019-07" db="EMBL/GenBank/DDBJ databases">
        <title>Flavobacterium sp. nov., isolated from glacier ice.</title>
        <authorList>
            <person name="Liu Q."/>
            <person name="Xin Y.-H."/>
        </authorList>
    </citation>
    <scope>NUCLEOTIDE SEQUENCE [LARGE SCALE GENOMIC DNA]</scope>
    <source>
        <strain evidence="4 5">ZT4R6</strain>
    </source>
</reference>
<dbReference type="InterPro" id="IPR050640">
    <property type="entry name" value="Bact_2-comp_sensor_kinase"/>
</dbReference>
<gene>
    <name evidence="4" type="ORF">FMM05_15305</name>
</gene>
<dbReference type="RefSeq" id="WP_143374273.1">
    <property type="nucleotide sequence ID" value="NZ_VJVZ01000010.1"/>
</dbReference>
<dbReference type="InterPro" id="IPR025698">
    <property type="entry name" value="2TM_dom"/>
</dbReference>
<dbReference type="Pfam" id="PF06580">
    <property type="entry name" value="His_kinase"/>
    <property type="match status" value="1"/>
</dbReference>
<dbReference type="OrthoDB" id="9809908at2"/>
<dbReference type="Proteomes" id="UP000320643">
    <property type="component" value="Unassembled WGS sequence"/>
</dbReference>
<feature type="domain" description="2TM" evidence="3">
    <location>
        <begin position="366"/>
        <end position="444"/>
    </location>
</feature>
<accession>A0A552UXX7</accession>
<dbReference type="GO" id="GO:0016020">
    <property type="term" value="C:membrane"/>
    <property type="evidence" value="ECO:0007669"/>
    <property type="project" value="InterPro"/>
</dbReference>
<proteinExistence type="predicted"/>
<keyword evidence="4" id="KW-0808">Transferase</keyword>
<dbReference type="GO" id="GO:0000155">
    <property type="term" value="F:phosphorelay sensor kinase activity"/>
    <property type="evidence" value="ECO:0007669"/>
    <property type="project" value="InterPro"/>
</dbReference>
<feature type="transmembrane region" description="Helical" evidence="1">
    <location>
        <begin position="45"/>
        <end position="67"/>
    </location>
</feature>
<keyword evidence="5" id="KW-1185">Reference proteome</keyword>
<keyword evidence="1" id="KW-0472">Membrane</keyword>
<dbReference type="AlphaFoldDB" id="A0A552UXX7"/>
<evidence type="ECO:0000313" key="4">
    <source>
        <dbReference type="EMBL" id="TRW23059.1"/>
    </source>
</evidence>
<evidence type="ECO:0000313" key="5">
    <source>
        <dbReference type="Proteomes" id="UP000320643"/>
    </source>
</evidence>
<evidence type="ECO:0000259" key="3">
    <source>
        <dbReference type="Pfam" id="PF13239"/>
    </source>
</evidence>
<feature type="transmembrane region" description="Helical" evidence="1">
    <location>
        <begin position="409"/>
        <end position="430"/>
    </location>
</feature>
<sequence length="452" mass="52714">MKLRTVFREFLKALGLGVIIFIVLYLIALAGGTPFGWNPNLIRQFFFIMLYTVMLHMGNMVVFIVMDKIFHGVRMSAKRLLTGFLSSFIVSVLIVLLLRIFEDVYIQDKTLPQFFTEEHISNYYVPMIITLVFTFSLHLFYFYKQYQENRVKQQKIIAGTASAKFETLKNQIDPHFLFNSLNVLSSLIEENPDAAQKFTTSLSKVYRYVLEQKDKELVSVEEELSFAKTYMNLLKMRFENSVFYELPIKVSSLDARVVPLSLQLLLENTVKHNIVSEQKPLHIRIFEEDGYLVVQNDFQKKEVLQDRKGVGLQNIVSRYAIITARRVKIEQTEKHFAVKLPVLTKQVTIMETTYNTQSDEQSNYYKAQKKVEEIKGFYGNLFSYIVVITGLAILNLYTGAEHLWFFYPAMGWGLGVAIHAMSVFNFMPFLGSGWEERKIKELLERERNNKWK</sequence>
<evidence type="ECO:0000259" key="2">
    <source>
        <dbReference type="Pfam" id="PF06580"/>
    </source>
</evidence>
<feature type="transmembrane region" description="Helical" evidence="1">
    <location>
        <begin position="12"/>
        <end position="33"/>
    </location>
</feature>
<dbReference type="EMBL" id="VJVZ01000010">
    <property type="protein sequence ID" value="TRW23059.1"/>
    <property type="molecule type" value="Genomic_DNA"/>
</dbReference>
<name>A0A552UXX7_9FLAO</name>
<keyword evidence="4" id="KW-0418">Kinase</keyword>
<keyword evidence="1" id="KW-1133">Transmembrane helix</keyword>
<comment type="caution">
    <text evidence="4">The sequence shown here is derived from an EMBL/GenBank/DDBJ whole genome shotgun (WGS) entry which is preliminary data.</text>
</comment>